<keyword evidence="4" id="KW-1185">Reference proteome</keyword>
<protein>
    <submittedName>
        <fullName evidence="3">Alpha/beta hydrolase</fullName>
    </submittedName>
</protein>
<dbReference type="GO" id="GO:0016787">
    <property type="term" value="F:hydrolase activity"/>
    <property type="evidence" value="ECO:0007669"/>
    <property type="project" value="UniProtKB-KW"/>
</dbReference>
<evidence type="ECO:0000313" key="4">
    <source>
        <dbReference type="Proteomes" id="UP001597097"/>
    </source>
</evidence>
<organism evidence="3 4">
    <name type="scientific">Nonomuraea guangzhouensis</name>
    <dbReference type="NCBI Taxonomy" id="1291555"/>
    <lineage>
        <taxon>Bacteria</taxon>
        <taxon>Bacillati</taxon>
        <taxon>Actinomycetota</taxon>
        <taxon>Actinomycetes</taxon>
        <taxon>Streptosporangiales</taxon>
        <taxon>Streptosporangiaceae</taxon>
        <taxon>Nonomuraea</taxon>
    </lineage>
</organism>
<dbReference type="PANTHER" id="PTHR48098">
    <property type="entry name" value="ENTEROCHELIN ESTERASE-RELATED"/>
    <property type="match status" value="1"/>
</dbReference>
<dbReference type="Pfam" id="PF00756">
    <property type="entry name" value="Esterase"/>
    <property type="match status" value="1"/>
</dbReference>
<dbReference type="InterPro" id="IPR000801">
    <property type="entry name" value="Esterase-like"/>
</dbReference>
<comment type="caution">
    <text evidence="3">The sequence shown here is derived from an EMBL/GenBank/DDBJ whole genome shotgun (WGS) entry which is preliminary data.</text>
</comment>
<keyword evidence="3" id="KW-0378">Hydrolase</keyword>
<reference evidence="4" key="1">
    <citation type="journal article" date="2019" name="Int. J. Syst. Evol. Microbiol.">
        <title>The Global Catalogue of Microorganisms (GCM) 10K type strain sequencing project: providing services to taxonomists for standard genome sequencing and annotation.</title>
        <authorList>
            <consortium name="The Broad Institute Genomics Platform"/>
            <consortium name="The Broad Institute Genome Sequencing Center for Infectious Disease"/>
            <person name="Wu L."/>
            <person name="Ma J."/>
        </authorList>
    </citation>
    <scope>NUCLEOTIDE SEQUENCE [LARGE SCALE GENOMIC DNA]</scope>
    <source>
        <strain evidence="4">CGMCC 1.15399</strain>
    </source>
</reference>
<evidence type="ECO:0000256" key="1">
    <source>
        <dbReference type="SAM" id="MobiDB-lite"/>
    </source>
</evidence>
<sequence>MIPLYLVGWSRAAAAALAVLLGTGLAAPAPASAETPWPVCVERATPIRLGASQVGRSADGRLVTYTLRSRAMRGEQRVDVLLPDGFDASGRTHYPTLYLLHGAGGDRTNWIDRDQVDTIVGDLPIIVVMPDGSDQGPDGKNRNGGYTDWFGLTQGTSGPVPAWESYHVRELVPFIDRTLPTQANAAGRAIAGISMGGGGAVKYAAAFPGTFGYAGSFSGALDIRSDPRGQQNCVRGNPAEQEVVWRDNNPTDLAGNLRGTHLFVRSGTGEPGPYDAQKPPTDPVERRQWQTRLLIEAGACQMARNFVAALEKAGIRDADARFLPGSHSAPYWQRDLREFVSWLKPLLRPRVSAPSALPVSTARASFTAWGWMFQAQRKVREFAYLTVRRNALTATGSGRLDVVTPPNRQSGRRYPIKIGDRTRVVTADRHGRLAFSIDLGPSHTVQQTDFGPDATKGWRSVSVKIGATCPRTGCDDARA</sequence>
<proteinExistence type="predicted"/>
<dbReference type="Proteomes" id="UP001597097">
    <property type="component" value="Unassembled WGS sequence"/>
</dbReference>
<name>A0ABW4GE92_9ACTN</name>
<evidence type="ECO:0000256" key="2">
    <source>
        <dbReference type="SAM" id="SignalP"/>
    </source>
</evidence>
<feature type="signal peptide" evidence="2">
    <location>
        <begin position="1"/>
        <end position="33"/>
    </location>
</feature>
<accession>A0ABW4GE92</accession>
<feature type="region of interest" description="Disordered" evidence="1">
    <location>
        <begin position="228"/>
        <end position="251"/>
    </location>
</feature>
<gene>
    <name evidence="3" type="ORF">ACFSJ0_28350</name>
</gene>
<keyword evidence="2" id="KW-0732">Signal</keyword>
<evidence type="ECO:0000313" key="3">
    <source>
        <dbReference type="EMBL" id="MFD1541000.1"/>
    </source>
</evidence>
<dbReference type="PANTHER" id="PTHR48098:SF1">
    <property type="entry name" value="DIACYLGLYCEROL ACYLTRANSFERASE_MYCOLYLTRANSFERASE AG85A"/>
    <property type="match status" value="1"/>
</dbReference>
<dbReference type="InterPro" id="IPR050583">
    <property type="entry name" value="Mycobacterial_A85_antigen"/>
</dbReference>
<feature type="chain" id="PRO_5046400907" evidence="2">
    <location>
        <begin position="34"/>
        <end position="479"/>
    </location>
</feature>
<dbReference type="EMBL" id="JBHUCM010000020">
    <property type="protein sequence ID" value="MFD1541000.1"/>
    <property type="molecule type" value="Genomic_DNA"/>
</dbReference>
<dbReference type="RefSeq" id="WP_219532434.1">
    <property type="nucleotide sequence ID" value="NZ_JAHKRM010000014.1"/>
</dbReference>